<dbReference type="Proteomes" id="UP000478052">
    <property type="component" value="Unassembled WGS sequence"/>
</dbReference>
<evidence type="ECO:0000313" key="1">
    <source>
        <dbReference type="EMBL" id="KAF0746391.1"/>
    </source>
</evidence>
<dbReference type="EMBL" id="VUJU01007230">
    <property type="protein sequence ID" value="KAF0746391.1"/>
    <property type="molecule type" value="Genomic_DNA"/>
</dbReference>
<dbReference type="AlphaFoldDB" id="A0A6G0XZT0"/>
<proteinExistence type="predicted"/>
<comment type="caution">
    <text evidence="1">The sequence shown here is derived from an EMBL/GenBank/DDBJ whole genome shotgun (WGS) entry which is preliminary data.</text>
</comment>
<sequence>MFPDFFDSHHPPLEIQFSVESVIKLFKYIINALRNIQWTELFNNNEINTNTEIFYNILYFLIKKCTPTYVSYKSSFPSWLTHSYCKQSHSANDYLRFTALRTQCKSLRANDYSDCLYNIQKSIKYYNPKLFWKFLNDKKPNNTFPKNNATP</sequence>
<accession>A0A6G0XZT0</accession>
<protein>
    <submittedName>
        <fullName evidence="1">Uncharacterized protein</fullName>
    </submittedName>
</protein>
<reference evidence="1 2" key="1">
    <citation type="submission" date="2019-08" db="EMBL/GenBank/DDBJ databases">
        <title>Whole genome of Aphis craccivora.</title>
        <authorList>
            <person name="Voronova N.V."/>
            <person name="Shulinski R.S."/>
            <person name="Bandarenka Y.V."/>
            <person name="Zhorov D.G."/>
            <person name="Warner D."/>
        </authorList>
    </citation>
    <scope>NUCLEOTIDE SEQUENCE [LARGE SCALE GENOMIC DNA]</scope>
    <source>
        <strain evidence="1">180601</strain>
        <tissue evidence="1">Whole Body</tissue>
    </source>
</reference>
<gene>
    <name evidence="1" type="ORF">FWK35_00032311</name>
</gene>
<keyword evidence="2" id="KW-1185">Reference proteome</keyword>
<evidence type="ECO:0000313" key="2">
    <source>
        <dbReference type="Proteomes" id="UP000478052"/>
    </source>
</evidence>
<name>A0A6G0XZT0_APHCR</name>
<organism evidence="1 2">
    <name type="scientific">Aphis craccivora</name>
    <name type="common">Cowpea aphid</name>
    <dbReference type="NCBI Taxonomy" id="307492"/>
    <lineage>
        <taxon>Eukaryota</taxon>
        <taxon>Metazoa</taxon>
        <taxon>Ecdysozoa</taxon>
        <taxon>Arthropoda</taxon>
        <taxon>Hexapoda</taxon>
        <taxon>Insecta</taxon>
        <taxon>Pterygota</taxon>
        <taxon>Neoptera</taxon>
        <taxon>Paraneoptera</taxon>
        <taxon>Hemiptera</taxon>
        <taxon>Sternorrhyncha</taxon>
        <taxon>Aphidomorpha</taxon>
        <taxon>Aphidoidea</taxon>
        <taxon>Aphididae</taxon>
        <taxon>Aphidini</taxon>
        <taxon>Aphis</taxon>
        <taxon>Aphis</taxon>
    </lineage>
</organism>